<feature type="signal peptide" evidence="9">
    <location>
        <begin position="1"/>
        <end position="19"/>
    </location>
</feature>
<evidence type="ECO:0000256" key="2">
    <source>
        <dbReference type="ARBA" id="ARBA00022448"/>
    </source>
</evidence>
<gene>
    <name evidence="11" type="ORF">SAMN05428642_10479</name>
</gene>
<evidence type="ECO:0000256" key="9">
    <source>
        <dbReference type="SAM" id="SignalP"/>
    </source>
</evidence>
<evidence type="ECO:0000259" key="10">
    <source>
        <dbReference type="Pfam" id="PF07715"/>
    </source>
</evidence>
<dbReference type="RefSeq" id="WP_072403265.1">
    <property type="nucleotide sequence ID" value="NZ_FPKV01000004.1"/>
</dbReference>
<comment type="similarity">
    <text evidence="7">Belongs to the TonB-dependent receptor family.</text>
</comment>
<protein>
    <submittedName>
        <fullName evidence="11">TonB-linked outer membrane protein, SusC/RagA family</fullName>
    </submittedName>
</protein>
<dbReference type="SUPFAM" id="SSF49464">
    <property type="entry name" value="Carboxypeptidase regulatory domain-like"/>
    <property type="match status" value="1"/>
</dbReference>
<evidence type="ECO:0000256" key="3">
    <source>
        <dbReference type="ARBA" id="ARBA00022452"/>
    </source>
</evidence>
<keyword evidence="12" id="KW-1185">Reference proteome</keyword>
<dbReference type="InterPro" id="IPR037066">
    <property type="entry name" value="Plug_dom_sf"/>
</dbReference>
<dbReference type="STRING" id="369401.SAMN05428642_10479"/>
<keyword evidence="6 7" id="KW-0998">Cell outer membrane</keyword>
<dbReference type="PROSITE" id="PS52016">
    <property type="entry name" value="TONB_DEPENDENT_REC_3"/>
    <property type="match status" value="1"/>
</dbReference>
<feature type="compositionally biased region" description="Polar residues" evidence="8">
    <location>
        <begin position="148"/>
        <end position="157"/>
    </location>
</feature>
<feature type="region of interest" description="Disordered" evidence="8">
    <location>
        <begin position="148"/>
        <end position="167"/>
    </location>
</feature>
<feature type="chain" id="PRO_5012340260" evidence="9">
    <location>
        <begin position="20"/>
        <end position="1007"/>
    </location>
</feature>
<dbReference type="InterPro" id="IPR023997">
    <property type="entry name" value="TonB-dep_OMP_SusC/RagA_CS"/>
</dbReference>
<dbReference type="Gene3D" id="2.170.130.10">
    <property type="entry name" value="TonB-dependent receptor, plug domain"/>
    <property type="match status" value="1"/>
</dbReference>
<dbReference type="GO" id="GO:0009279">
    <property type="term" value="C:cell outer membrane"/>
    <property type="evidence" value="ECO:0007669"/>
    <property type="project" value="UniProtKB-SubCell"/>
</dbReference>
<dbReference type="InterPro" id="IPR008969">
    <property type="entry name" value="CarboxyPept-like_regulatory"/>
</dbReference>
<organism evidence="11 12">
    <name type="scientific">Flaviramulus basaltis</name>
    <dbReference type="NCBI Taxonomy" id="369401"/>
    <lineage>
        <taxon>Bacteria</taxon>
        <taxon>Pseudomonadati</taxon>
        <taxon>Bacteroidota</taxon>
        <taxon>Flavobacteriia</taxon>
        <taxon>Flavobacteriales</taxon>
        <taxon>Flavobacteriaceae</taxon>
        <taxon>Flaviramulus</taxon>
    </lineage>
</organism>
<evidence type="ECO:0000256" key="6">
    <source>
        <dbReference type="ARBA" id="ARBA00023237"/>
    </source>
</evidence>
<dbReference type="Pfam" id="PF13715">
    <property type="entry name" value="CarbopepD_reg_2"/>
    <property type="match status" value="1"/>
</dbReference>
<dbReference type="Gene3D" id="2.40.170.20">
    <property type="entry name" value="TonB-dependent receptor, beta-barrel domain"/>
    <property type="match status" value="1"/>
</dbReference>
<dbReference type="InterPro" id="IPR023996">
    <property type="entry name" value="TonB-dep_OMP_SusC/RagA"/>
</dbReference>
<evidence type="ECO:0000256" key="7">
    <source>
        <dbReference type="PROSITE-ProRule" id="PRU01360"/>
    </source>
</evidence>
<name>A0A1K2IRH8_9FLAO</name>
<dbReference type="OrthoDB" id="9768177at2"/>
<dbReference type="AlphaFoldDB" id="A0A1K2IRH8"/>
<dbReference type="InterPro" id="IPR039426">
    <property type="entry name" value="TonB-dep_rcpt-like"/>
</dbReference>
<accession>A0A1K2IRH8</accession>
<evidence type="ECO:0000256" key="5">
    <source>
        <dbReference type="ARBA" id="ARBA00023136"/>
    </source>
</evidence>
<dbReference type="Pfam" id="PF07715">
    <property type="entry name" value="Plug"/>
    <property type="match status" value="1"/>
</dbReference>
<evidence type="ECO:0000313" key="11">
    <source>
        <dbReference type="EMBL" id="SFZ94323.1"/>
    </source>
</evidence>
<keyword evidence="5 7" id="KW-0472">Membrane</keyword>
<dbReference type="SUPFAM" id="SSF56935">
    <property type="entry name" value="Porins"/>
    <property type="match status" value="1"/>
</dbReference>
<evidence type="ECO:0000256" key="4">
    <source>
        <dbReference type="ARBA" id="ARBA00022692"/>
    </source>
</evidence>
<keyword evidence="2 7" id="KW-0813">Transport</keyword>
<dbReference type="InterPro" id="IPR036942">
    <property type="entry name" value="Beta-barrel_TonB_sf"/>
</dbReference>
<dbReference type="InterPro" id="IPR012910">
    <property type="entry name" value="Plug_dom"/>
</dbReference>
<keyword evidence="9" id="KW-0732">Signal</keyword>
<proteinExistence type="inferred from homology"/>
<reference evidence="11 12" key="1">
    <citation type="submission" date="2016-10" db="EMBL/GenBank/DDBJ databases">
        <authorList>
            <person name="de Groot N.N."/>
        </authorList>
    </citation>
    <scope>NUCLEOTIDE SEQUENCE [LARGE SCALE GENOMIC DNA]</scope>
    <source>
        <strain evidence="11 12">DSM 18180</strain>
    </source>
</reference>
<evidence type="ECO:0000256" key="1">
    <source>
        <dbReference type="ARBA" id="ARBA00004571"/>
    </source>
</evidence>
<dbReference type="NCBIfam" id="TIGR04056">
    <property type="entry name" value="OMP_RagA_SusC"/>
    <property type="match status" value="1"/>
</dbReference>
<feature type="domain" description="TonB-dependent receptor plug" evidence="10">
    <location>
        <begin position="113"/>
        <end position="220"/>
    </location>
</feature>
<evidence type="ECO:0000313" key="12">
    <source>
        <dbReference type="Proteomes" id="UP000182544"/>
    </source>
</evidence>
<evidence type="ECO:0000256" key="8">
    <source>
        <dbReference type="SAM" id="MobiDB-lite"/>
    </source>
</evidence>
<comment type="subcellular location">
    <subcellularLocation>
        <location evidence="1 7">Cell outer membrane</location>
        <topology evidence="1 7">Multi-pass membrane protein</topology>
    </subcellularLocation>
</comment>
<keyword evidence="4 7" id="KW-0812">Transmembrane</keyword>
<dbReference type="Gene3D" id="2.60.40.1120">
    <property type="entry name" value="Carboxypeptidase-like, regulatory domain"/>
    <property type="match status" value="1"/>
</dbReference>
<dbReference type="EMBL" id="FPKV01000004">
    <property type="protein sequence ID" value="SFZ94323.1"/>
    <property type="molecule type" value="Genomic_DNA"/>
</dbReference>
<dbReference type="NCBIfam" id="TIGR04057">
    <property type="entry name" value="SusC_RagA_signa"/>
    <property type="match status" value="1"/>
</dbReference>
<sequence length="1007" mass="111955">MKTIFTLLLIFLFSVHAFAQDILIDGTIVSTDDNMPVPGVNVIVKGTTRGVSTDFDGNYSINVNRGETLEFSFLGFISQSVTIQNQTTVNVSLVQDIASLDEVVVIGYGSQKKADLTGAISTIKAEDIEKTPNSNVMQSLQGKVAGLQVTSSGSPGDSPTVRIRGVSSYNNGDNTNPLYVVDGMFYDNIDFLDNSQIETVSVLKDASSVAIFGQKGVNGVIIIETKTGKFNQKPIFTYNGYTGFQAAQNVVKLANAEQFVTMAYESGSDADIQFVENAMQRYGRSRVNPNIPDVNTDWYKEVLRVAPIMSHSIGVSGGGESVTYGVSTNYFSQDGILDMKNDYERFNIQSNVDVKLSERLKMGTNAIFSNATKYNAENGAWFQAYFAVPILPVYDELNINATPIPFSDATQIGYRSSQNPFPVMRFNDNQLKIRKILASLYLEYSIIPDKLAFKTSYRHDYSTISERNVRLPYFISGNSQRETSTIIRQEQIYSNQIWDNTLTFKENFGDHNVTLLVGSSYRDEQYNKLKATGKDIQGIGLESSWYLDFADPTSFSNQVEEIGDRFYALGYFGRLEYNYKSKYLLNATVRREGDAKFPKEIWVTTPTVGVGWVISGEDFMQDNGIFDFLKIRASWGQLANGALGGSAGTRTVSQVTTDIGDVSTNGIISSSNFTDLEREILEETNIGISARMFQNKLSLEADYYIRDTKKLVIPVDQPIVSNTVLENVGEMRNKGLEISANWNQSINDNWNFSISGNIATLDNEVTKINSASGYFDTGQAEFRQRSMVGEPIEAFFGWEVVGVYQNDTEVQNDPIAVANNLVPGDLIFKDTDEDGDIDADDRVVLGSYLPSFSYGGNFQVSYKNFDFSLAVFGQTGNEILNRKRGEVLFTNDTNMDADLAINRWHGEGTSNSYPSSAGRRKLWNQKMSTFFVEDGSFFRIQNIQLAYTIPSGALLGKNMPETKITFTAERPFTSFKYNGFNPEVADGIDRQTYPVPAIYTVGVNIKI</sequence>
<keyword evidence="3 7" id="KW-1134">Transmembrane beta strand</keyword>
<dbReference type="Proteomes" id="UP000182544">
    <property type="component" value="Unassembled WGS sequence"/>
</dbReference>